<feature type="region of interest" description="Disordered" evidence="2">
    <location>
        <begin position="1"/>
        <end position="35"/>
    </location>
</feature>
<proteinExistence type="inferred from homology"/>
<dbReference type="PANTHER" id="PTHR13354">
    <property type="entry name" value="ROUND SPERMATID BASIC PROTEIN 1"/>
    <property type="match status" value="1"/>
</dbReference>
<dbReference type="EMBL" id="JXLN01005745">
    <property type="protein sequence ID" value="KPM03674.1"/>
    <property type="molecule type" value="Genomic_DNA"/>
</dbReference>
<sequence>MIEDRKGQEHQKIRSNPSCNIKDDDRQSKFRKKSISKSSSSNLDFVNIDHISISNPEINAKPNSICHSVDNKNKNHCHQNSYHKVDEEIGKNLIKSSKFVNISGIDSHHLEENFESASSSSIVHEKTQMNRQKIKNDESNSLVNGIKQESDENTERCTLDDISGEKNLIISHIQRPSNNKIIRKSEQLYYAFEKMCQQDDSRRMLFRILANDHPSSHNFDHLQEDASSLLIKEFAQRLWSNIEEDYGKNDSRIDSNNNHHQLHNNTGNFSQIKEEIVDVKLRHANVEEKRIASETKTSMDIDKTHQLVPLGTVKRKHHSSNVRIQCKVNQYIATQIRKMPIALSLSLLTPRLPYPSSELLHLRYSKFYRVEHCPNGLAKILHLYWDEIAHLDREQMHELAVEFLTESFREEKPNVAVYVISIVHNAAAYMPDWLEWLSVKLPNLVVKTGVIGPSGSDIETTTMQKYHENVHKSYSNGTFRHGPLHQVSVVGTVHEEVGGYFPKLISLLEKSPFLRLVMPWGPMSKLKMDSPTESNDGPILWIRPGEQLIPTACFSNSNQSMTPRKQQNELRGLLRRASEPRELMFEDRTKCHADQVGEGLERRTTAAVGVLKAIHCGHINEYNRVTKDVIAFHASNFDDLVSKLQLDLYEPPVSQCVTWIEDAKLNQLRREGVSYARVQLHDNDIYFLPRNIIHQFRTVTGNNLMLFTL</sequence>
<dbReference type="AlphaFoldDB" id="A0A131ZYA3"/>
<dbReference type="Proteomes" id="UP000616769">
    <property type="component" value="Unassembled WGS sequence"/>
</dbReference>
<organism evidence="3 4">
    <name type="scientific">Sarcoptes scabiei</name>
    <name type="common">Itch mite</name>
    <name type="synonym">Acarus scabiei</name>
    <dbReference type="NCBI Taxonomy" id="52283"/>
    <lineage>
        <taxon>Eukaryota</taxon>
        <taxon>Metazoa</taxon>
        <taxon>Ecdysozoa</taxon>
        <taxon>Arthropoda</taxon>
        <taxon>Chelicerata</taxon>
        <taxon>Arachnida</taxon>
        <taxon>Acari</taxon>
        <taxon>Acariformes</taxon>
        <taxon>Sarcoptiformes</taxon>
        <taxon>Astigmata</taxon>
        <taxon>Psoroptidia</taxon>
        <taxon>Sarcoptoidea</taxon>
        <taxon>Sarcoptidae</taxon>
        <taxon>Sarcoptinae</taxon>
        <taxon>Sarcoptes</taxon>
    </lineage>
</organism>
<dbReference type="InterPro" id="IPR026306">
    <property type="entry name" value="RSBN1/Dpy-2/CEP530"/>
</dbReference>
<evidence type="ECO:0000313" key="4">
    <source>
        <dbReference type="Proteomes" id="UP000616769"/>
    </source>
</evidence>
<reference evidence="3 4" key="1">
    <citation type="journal article" date="2015" name="Parasit. Vectors">
        <title>Draft genome of the scabies mite.</title>
        <authorList>
            <person name="Rider S.D.Jr."/>
            <person name="Morgan M.S."/>
            <person name="Arlian L.G."/>
        </authorList>
    </citation>
    <scope>NUCLEOTIDE SEQUENCE [LARGE SCALE GENOMIC DNA]</scope>
    <source>
        <strain evidence="3">Arlian Lab</strain>
    </source>
</reference>
<name>A0A131ZYA3_SARSC</name>
<dbReference type="PANTHER" id="PTHR13354:SF11">
    <property type="entry name" value="LYSINE-SPECIFIC DEMETHYLASE 9"/>
    <property type="match status" value="1"/>
</dbReference>
<accession>A0A131ZYA3</accession>
<evidence type="ECO:0000256" key="1">
    <source>
        <dbReference type="ARBA" id="ARBA00010560"/>
    </source>
</evidence>
<comment type="similarity">
    <text evidence="1">Belongs to the round spermatid basic protein 1 family.</text>
</comment>
<dbReference type="VEuPathDB" id="VectorBase:SSCA008154"/>
<evidence type="ECO:0000313" key="3">
    <source>
        <dbReference type="EMBL" id="KPM03674.1"/>
    </source>
</evidence>
<protein>
    <submittedName>
        <fullName evidence="3">Round spermatid basic protein 1-like protein</fullName>
    </submittedName>
</protein>
<gene>
    <name evidence="3" type="ORF">QR98_0021080</name>
</gene>
<dbReference type="OrthoDB" id="6020087at2759"/>
<feature type="compositionally biased region" description="Basic and acidic residues" evidence="2">
    <location>
        <begin position="1"/>
        <end position="12"/>
    </location>
</feature>
<comment type="caution">
    <text evidence="3">The sequence shown here is derived from an EMBL/GenBank/DDBJ whole genome shotgun (WGS) entry which is preliminary data.</text>
</comment>
<dbReference type="GO" id="GO:0005634">
    <property type="term" value="C:nucleus"/>
    <property type="evidence" value="ECO:0007669"/>
    <property type="project" value="InterPro"/>
</dbReference>
<evidence type="ECO:0000256" key="2">
    <source>
        <dbReference type="SAM" id="MobiDB-lite"/>
    </source>
</evidence>